<proteinExistence type="predicted"/>
<evidence type="ECO:0000256" key="1">
    <source>
        <dbReference type="ARBA" id="ARBA00001966"/>
    </source>
</evidence>
<keyword evidence="6" id="KW-0411">Iron-sulfur</keyword>
<evidence type="ECO:0000256" key="6">
    <source>
        <dbReference type="ARBA" id="ARBA00023014"/>
    </source>
</evidence>
<dbReference type="Proteomes" id="UP000712007">
    <property type="component" value="Unassembled WGS sequence"/>
</dbReference>
<dbReference type="SFLD" id="SFLDG01086">
    <property type="entry name" value="elongater_protein-like"/>
    <property type="match status" value="1"/>
</dbReference>
<dbReference type="NCBIfam" id="TIGR01212">
    <property type="entry name" value="TIGR01212 family radical SAM protein"/>
    <property type="match status" value="1"/>
</dbReference>
<dbReference type="InterPro" id="IPR005911">
    <property type="entry name" value="YhcC-like"/>
</dbReference>
<keyword evidence="2" id="KW-0004">4Fe-4S</keyword>
<keyword evidence="3" id="KW-0949">S-adenosyl-L-methionine</keyword>
<dbReference type="GO" id="GO:0003824">
    <property type="term" value="F:catalytic activity"/>
    <property type="evidence" value="ECO:0007669"/>
    <property type="project" value="InterPro"/>
</dbReference>
<dbReference type="InterPro" id="IPR058240">
    <property type="entry name" value="rSAM_sf"/>
</dbReference>
<dbReference type="AlphaFoldDB" id="A0A940IDR3"/>
<comment type="cofactor">
    <cofactor evidence="1">
        <name>[4Fe-4S] cluster</name>
        <dbReference type="ChEBI" id="CHEBI:49883"/>
    </cofactor>
</comment>
<dbReference type="InterPro" id="IPR007197">
    <property type="entry name" value="rSAM"/>
</dbReference>
<dbReference type="Gene3D" id="3.80.30.20">
    <property type="entry name" value="tm_1862 like domain"/>
    <property type="match status" value="1"/>
</dbReference>
<keyword evidence="5" id="KW-0408">Iron</keyword>
<protein>
    <submittedName>
        <fullName evidence="8">TIGR01212 family radical SAM protein</fullName>
    </submittedName>
</protein>
<reference evidence="8" key="1">
    <citation type="submission" date="2020-10" db="EMBL/GenBank/DDBJ databases">
        <authorList>
            <person name="Gilroy R."/>
        </authorList>
    </citation>
    <scope>NUCLEOTIDE SEQUENCE</scope>
    <source>
        <strain evidence="8">3924</strain>
    </source>
</reference>
<dbReference type="Pfam" id="PF16199">
    <property type="entry name" value="Radical_SAM_C"/>
    <property type="match status" value="1"/>
</dbReference>
<dbReference type="EMBL" id="JADIMV010000049">
    <property type="protein sequence ID" value="MBO8439543.1"/>
    <property type="molecule type" value="Genomic_DNA"/>
</dbReference>
<evidence type="ECO:0000256" key="4">
    <source>
        <dbReference type="ARBA" id="ARBA00022723"/>
    </source>
</evidence>
<dbReference type="InterPro" id="IPR023404">
    <property type="entry name" value="rSAM_horseshoe"/>
</dbReference>
<organism evidence="8 9">
    <name type="scientific">Candidatus Aphodosoma intestinipullorum</name>
    <dbReference type="NCBI Taxonomy" id="2840674"/>
    <lineage>
        <taxon>Bacteria</taxon>
        <taxon>Pseudomonadati</taxon>
        <taxon>Bacteroidota</taxon>
        <taxon>Bacteroidia</taxon>
        <taxon>Bacteroidales</taxon>
        <taxon>Candidatus Aphodosoma</taxon>
    </lineage>
</organism>
<dbReference type="InterPro" id="IPR006638">
    <property type="entry name" value="Elp3/MiaA/NifB-like_rSAM"/>
</dbReference>
<dbReference type="SMART" id="SM00729">
    <property type="entry name" value="Elp3"/>
    <property type="match status" value="1"/>
</dbReference>
<dbReference type="PANTHER" id="PTHR11135:SF1">
    <property type="entry name" value="PROTEIN YHCC"/>
    <property type="match status" value="1"/>
</dbReference>
<reference evidence="8" key="2">
    <citation type="journal article" date="2021" name="PeerJ">
        <title>Extensive microbial diversity within the chicken gut microbiome revealed by metagenomics and culture.</title>
        <authorList>
            <person name="Gilroy R."/>
            <person name="Ravi A."/>
            <person name="Getino M."/>
            <person name="Pursley I."/>
            <person name="Horton D.L."/>
            <person name="Alikhan N.F."/>
            <person name="Baker D."/>
            <person name="Gharbi K."/>
            <person name="Hall N."/>
            <person name="Watson M."/>
            <person name="Adriaenssens E.M."/>
            <person name="Foster-Nyarko E."/>
            <person name="Jarju S."/>
            <person name="Secka A."/>
            <person name="Antonio M."/>
            <person name="Oren A."/>
            <person name="Chaudhuri R.R."/>
            <person name="La Ragione R."/>
            <person name="Hildebrand F."/>
            <person name="Pallen M.J."/>
        </authorList>
    </citation>
    <scope>NUCLEOTIDE SEQUENCE</scope>
    <source>
        <strain evidence="8">3924</strain>
    </source>
</reference>
<evidence type="ECO:0000256" key="2">
    <source>
        <dbReference type="ARBA" id="ARBA00022485"/>
    </source>
</evidence>
<dbReference type="CDD" id="cd01335">
    <property type="entry name" value="Radical_SAM"/>
    <property type="match status" value="1"/>
</dbReference>
<feature type="domain" description="Radical SAM core" evidence="7">
    <location>
        <begin position="15"/>
        <end position="257"/>
    </location>
</feature>
<dbReference type="InterPro" id="IPR039661">
    <property type="entry name" value="ELP3"/>
</dbReference>
<sequence>MTDRYNNYNETLRCRFGCRVQKISINAGFTCPNRDGTKGRGGCTFCNNQTFFPEYCSPQKSAVRQMEEGMHFFRRYEGQKYLAYFQAYTNTYAPLETLRRLYEPVLEMEDVVGIVVGTRPDCVDGPLLDYFAELSERCYVMVEYGVESTDDRTLRRINRGHSFAESVWAIEETARRGISVGAHLILGLPGESRVQMFLRAETMSSLPLDMVKLHQLQIVRGTAMAREYEAHPERFHLFTAEEYVGLCVDFIAHLDCHIGIGRFVSQSPKGMLVAPDWGLKNYEFVAMLEKALARRDVRQGKLCRSAIG</sequence>
<dbReference type="Pfam" id="PF04055">
    <property type="entry name" value="Radical_SAM"/>
    <property type="match status" value="1"/>
</dbReference>
<dbReference type="PROSITE" id="PS51918">
    <property type="entry name" value="RADICAL_SAM"/>
    <property type="match status" value="1"/>
</dbReference>
<dbReference type="SUPFAM" id="SSF102114">
    <property type="entry name" value="Radical SAM enzymes"/>
    <property type="match status" value="1"/>
</dbReference>
<evidence type="ECO:0000313" key="9">
    <source>
        <dbReference type="Proteomes" id="UP000712007"/>
    </source>
</evidence>
<dbReference type="GO" id="GO:0046872">
    <property type="term" value="F:metal ion binding"/>
    <property type="evidence" value="ECO:0007669"/>
    <property type="project" value="UniProtKB-KW"/>
</dbReference>
<gene>
    <name evidence="8" type="ORF">IAC51_02725</name>
</gene>
<dbReference type="SFLD" id="SFLDG01091">
    <property type="entry name" value="uncharacterized_CHP01210-like"/>
    <property type="match status" value="1"/>
</dbReference>
<evidence type="ECO:0000256" key="5">
    <source>
        <dbReference type="ARBA" id="ARBA00023004"/>
    </source>
</evidence>
<comment type="caution">
    <text evidence="8">The sequence shown here is derived from an EMBL/GenBank/DDBJ whole genome shotgun (WGS) entry which is preliminary data.</text>
</comment>
<dbReference type="GO" id="GO:0051539">
    <property type="term" value="F:4 iron, 4 sulfur cluster binding"/>
    <property type="evidence" value="ECO:0007669"/>
    <property type="project" value="UniProtKB-KW"/>
</dbReference>
<accession>A0A940IDR3</accession>
<evidence type="ECO:0000259" key="7">
    <source>
        <dbReference type="PROSITE" id="PS51918"/>
    </source>
</evidence>
<evidence type="ECO:0000313" key="8">
    <source>
        <dbReference type="EMBL" id="MBO8439543.1"/>
    </source>
</evidence>
<keyword evidence="4" id="KW-0479">Metal-binding</keyword>
<dbReference type="InterPro" id="IPR032432">
    <property type="entry name" value="Radical_SAM_C"/>
</dbReference>
<dbReference type="PANTHER" id="PTHR11135">
    <property type="entry name" value="HISTONE ACETYLTRANSFERASE-RELATED"/>
    <property type="match status" value="1"/>
</dbReference>
<dbReference type="SFLD" id="SFLDS00029">
    <property type="entry name" value="Radical_SAM"/>
    <property type="match status" value="1"/>
</dbReference>
<name>A0A940IDR3_9BACT</name>
<evidence type="ECO:0000256" key="3">
    <source>
        <dbReference type="ARBA" id="ARBA00022691"/>
    </source>
</evidence>